<evidence type="ECO:0008006" key="4">
    <source>
        <dbReference type="Google" id="ProtNLM"/>
    </source>
</evidence>
<name>A0A443SLS9_9ACAR</name>
<feature type="region of interest" description="Disordered" evidence="1">
    <location>
        <begin position="447"/>
        <end position="466"/>
    </location>
</feature>
<feature type="compositionally biased region" description="Polar residues" evidence="1">
    <location>
        <begin position="448"/>
        <end position="461"/>
    </location>
</feature>
<dbReference type="VEuPathDB" id="VectorBase:LDEU003560"/>
<evidence type="ECO:0000313" key="3">
    <source>
        <dbReference type="Proteomes" id="UP000288716"/>
    </source>
</evidence>
<feature type="region of interest" description="Disordered" evidence="1">
    <location>
        <begin position="874"/>
        <end position="893"/>
    </location>
</feature>
<dbReference type="AlphaFoldDB" id="A0A443SLS9"/>
<protein>
    <recommendedName>
        <fullName evidence="4">WASP family protein member</fullName>
    </recommendedName>
</protein>
<keyword evidence="3" id="KW-1185">Reference proteome</keyword>
<accession>A0A443SLS9</accession>
<feature type="compositionally biased region" description="Low complexity" evidence="1">
    <location>
        <begin position="249"/>
        <end position="261"/>
    </location>
</feature>
<dbReference type="STRING" id="299467.A0A443SLS9"/>
<evidence type="ECO:0000256" key="1">
    <source>
        <dbReference type="SAM" id="MobiDB-lite"/>
    </source>
</evidence>
<sequence>MDFMDIETQKPAHLETAEKLPNSIIVMRAKSPPFKFEMALSNDKHPMSQQMSANTENINDDDSMYRLPSPNEISKALSKEYPSSYIPIDTSGRGFQRMSTFRRSLIHSEFLIRRKNLPQKDKRKIVKRRNTFCENDAQSVTVFENEKKLRRKSEGSIQRIDNCCQTETNEEEIYNCGRIIDFSTSLRNKVQLKVEVHNEEEQFHDCVLDNYSCDHSKRFKINSAVSPTSSTGIKLRGPLRSKLGDDGRSSSGNWSASSSTHASVDSDNVVSVGELRTGLNISSSSIEDDSVISESCGQQTVKNSLNHQINEHLSDSSTISSAVCNAKSLSSNSTEMKDKDTVIIRSNSKVSMKIANRNSESWLHCFEYDSSRTVTPDIVPEIVVSDCETVTSKTNSPGLKKRQLKLSNNREDDELESVYSVDNDGYYTSMHTDSAVLDVKGKEIPSALSRSHSHSPTFTASESERSETVRRFKSKTLIDANTYPSLCAPITTSEGSCDETNISSSSSSESVNKKRRLSFGSYKRFRIKDIFGSLTTLSKSLSKSKESVTKKKKSSPVPFNMYGESSFNKSKAIKMESQVCDVNPSDSPMLTTFDTPNERFDDLNLNVTTKLYPTHRYCPLVQKRPLISKCRSLDKNETIVYASNSMGRRRDGHPMNYLNKYEQQSKSRAATIPSVSKPRISSPLNKAIKTTTNSTQAPIVKKSCPNERPVKENGSYGCEGTRSNADLKSTNIKDNNNIQHERSALEMKKLNKLNSHNNNMNKKDSTESSLESVTNIDIFNNKKSKLSTEDLLVLIHTSKKKLSAKKDSSTSLNFAESVPLTSSPQEQIKRQSWAGETPLNQVSPRSRHSLVIDRLGQVKPTTINDFKRLLSQTRMNSSAERRSASEMLKASSPFTKRPATPIVKIPVSNVPVDSRTRVINGRVYRSPYRLETMYPPIEEVCSEENLLKADKQSTEVLNVCKTETRAYVERSSTWV</sequence>
<gene>
    <name evidence="2" type="ORF">B4U80_07155</name>
</gene>
<dbReference type="InterPro" id="IPR024845">
    <property type="entry name" value="NHS-like"/>
</dbReference>
<dbReference type="EMBL" id="NCKV01001353">
    <property type="protein sequence ID" value="RWS28480.1"/>
    <property type="molecule type" value="Genomic_DNA"/>
</dbReference>
<dbReference type="Pfam" id="PF15273">
    <property type="entry name" value="NHS"/>
    <property type="match status" value="1"/>
</dbReference>
<comment type="caution">
    <text evidence="2">The sequence shown here is derived from an EMBL/GenBank/DDBJ whole genome shotgun (WGS) entry which is preliminary data.</text>
</comment>
<reference evidence="2 3" key="1">
    <citation type="journal article" date="2018" name="Gigascience">
        <title>Genomes of trombidid mites reveal novel predicted allergens and laterally-transferred genes associated with secondary metabolism.</title>
        <authorList>
            <person name="Dong X."/>
            <person name="Chaisiri K."/>
            <person name="Xia D."/>
            <person name="Armstrong S.D."/>
            <person name="Fang Y."/>
            <person name="Donnelly M.J."/>
            <person name="Kadowaki T."/>
            <person name="McGarry J.W."/>
            <person name="Darby A.C."/>
            <person name="Makepeace B.L."/>
        </authorList>
    </citation>
    <scope>NUCLEOTIDE SEQUENCE [LARGE SCALE GENOMIC DNA]</scope>
    <source>
        <strain evidence="2">UoL-UT</strain>
    </source>
</reference>
<dbReference type="Proteomes" id="UP000288716">
    <property type="component" value="Unassembled WGS sequence"/>
</dbReference>
<feature type="region of interest" description="Disordered" evidence="1">
    <location>
        <begin position="227"/>
        <end position="261"/>
    </location>
</feature>
<dbReference type="OrthoDB" id="1060785at2759"/>
<proteinExistence type="predicted"/>
<organism evidence="2 3">
    <name type="scientific">Leptotrombidium deliense</name>
    <dbReference type="NCBI Taxonomy" id="299467"/>
    <lineage>
        <taxon>Eukaryota</taxon>
        <taxon>Metazoa</taxon>
        <taxon>Ecdysozoa</taxon>
        <taxon>Arthropoda</taxon>
        <taxon>Chelicerata</taxon>
        <taxon>Arachnida</taxon>
        <taxon>Acari</taxon>
        <taxon>Acariformes</taxon>
        <taxon>Trombidiformes</taxon>
        <taxon>Prostigmata</taxon>
        <taxon>Anystina</taxon>
        <taxon>Parasitengona</taxon>
        <taxon>Trombiculoidea</taxon>
        <taxon>Trombiculidae</taxon>
        <taxon>Leptotrombidium</taxon>
    </lineage>
</organism>
<evidence type="ECO:0000313" key="2">
    <source>
        <dbReference type="EMBL" id="RWS28480.1"/>
    </source>
</evidence>